<accession>A0ABD5V7P0</accession>
<sequence length="46" mass="5113">MTGRDIMHAGKNGLSLREIIEQLHAVDTADFDNEAEMLSALRKARS</sequence>
<keyword evidence="2" id="KW-1185">Reference proteome</keyword>
<protein>
    <submittedName>
        <fullName evidence="1">Uncharacterized protein</fullName>
    </submittedName>
</protein>
<evidence type="ECO:0000313" key="1">
    <source>
        <dbReference type="EMBL" id="MFC6906761.1"/>
    </source>
</evidence>
<dbReference type="EMBL" id="JBHSXQ010000005">
    <property type="protein sequence ID" value="MFC6906761.1"/>
    <property type="molecule type" value="Genomic_DNA"/>
</dbReference>
<name>A0ABD5V7P0_9EURY</name>
<dbReference type="AlphaFoldDB" id="A0ABD5V7P0"/>
<dbReference type="Proteomes" id="UP001596312">
    <property type="component" value="Unassembled WGS sequence"/>
</dbReference>
<reference evidence="1 2" key="1">
    <citation type="journal article" date="2019" name="Int. J. Syst. Evol. Microbiol.">
        <title>The Global Catalogue of Microorganisms (GCM) 10K type strain sequencing project: providing services to taxonomists for standard genome sequencing and annotation.</title>
        <authorList>
            <consortium name="The Broad Institute Genomics Platform"/>
            <consortium name="The Broad Institute Genome Sequencing Center for Infectious Disease"/>
            <person name="Wu L."/>
            <person name="Ma J."/>
        </authorList>
    </citation>
    <scope>NUCLEOTIDE SEQUENCE [LARGE SCALE GENOMIC DNA]</scope>
    <source>
        <strain evidence="1 2">CGMCC 1.3240</strain>
    </source>
</reference>
<comment type="caution">
    <text evidence="1">The sequence shown here is derived from an EMBL/GenBank/DDBJ whole genome shotgun (WGS) entry which is preliminary data.</text>
</comment>
<proteinExistence type="predicted"/>
<dbReference type="RefSeq" id="WP_340605338.1">
    <property type="nucleotide sequence ID" value="NZ_JBBMXV010000005.1"/>
</dbReference>
<evidence type="ECO:0000313" key="2">
    <source>
        <dbReference type="Proteomes" id="UP001596312"/>
    </source>
</evidence>
<organism evidence="1 2">
    <name type="scientific">Halalkalicoccus tibetensis</name>
    <dbReference type="NCBI Taxonomy" id="175632"/>
    <lineage>
        <taxon>Archaea</taxon>
        <taxon>Methanobacteriati</taxon>
        <taxon>Methanobacteriota</taxon>
        <taxon>Stenosarchaea group</taxon>
        <taxon>Halobacteria</taxon>
        <taxon>Halobacteriales</taxon>
        <taxon>Halococcaceae</taxon>
        <taxon>Halalkalicoccus</taxon>
    </lineage>
</organism>
<gene>
    <name evidence="1" type="ORF">ACFQGH_16325</name>
</gene>